<evidence type="ECO:0000313" key="1">
    <source>
        <dbReference type="EMBL" id="RMH88600.1"/>
    </source>
</evidence>
<keyword evidence="2" id="KW-1185">Reference proteome</keyword>
<dbReference type="AlphaFoldDB" id="A0A3M2HM08"/>
<organism evidence="1 2">
    <name type="scientific">Solilutibacter pythonis</name>
    <dbReference type="NCBI Taxonomy" id="2483112"/>
    <lineage>
        <taxon>Bacteria</taxon>
        <taxon>Pseudomonadati</taxon>
        <taxon>Pseudomonadota</taxon>
        <taxon>Gammaproteobacteria</taxon>
        <taxon>Lysobacterales</taxon>
        <taxon>Lysobacteraceae</taxon>
        <taxon>Solilutibacter</taxon>
    </lineage>
</organism>
<sequence length="59" mass="6654">MPLSIPTKNGPPPPYLAVMAPQARQRKRDLRPMFNAPLNARAKAHWCLIPHEFPPLQAT</sequence>
<comment type="caution">
    <text evidence="1">The sequence shown here is derived from an EMBL/GenBank/DDBJ whole genome shotgun (WGS) entry which is preliminary data.</text>
</comment>
<proteinExistence type="predicted"/>
<gene>
    <name evidence="1" type="ORF">EBB59_11530</name>
</gene>
<protein>
    <submittedName>
        <fullName evidence="1">Uncharacterized protein</fullName>
    </submittedName>
</protein>
<accession>A0A3M2HM08</accession>
<dbReference type="Proteomes" id="UP000275012">
    <property type="component" value="Unassembled WGS sequence"/>
</dbReference>
<evidence type="ECO:0000313" key="2">
    <source>
        <dbReference type="Proteomes" id="UP000275012"/>
    </source>
</evidence>
<name>A0A3M2HM08_9GAMM</name>
<reference evidence="1 2" key="1">
    <citation type="submission" date="2018-10" db="EMBL/GenBank/DDBJ databases">
        <title>Proposal of Lysobacter pythonis sp. nov. isolated from royal pythons (Python regius).</title>
        <authorList>
            <person name="Hans-Juergen B."/>
            <person name="Huptas C."/>
            <person name="Sandra B."/>
            <person name="Igor L."/>
            <person name="Joachim S."/>
            <person name="Siegfried S."/>
            <person name="Mareike W."/>
            <person name="Peter K."/>
        </authorList>
    </citation>
    <scope>NUCLEOTIDE SEQUENCE [LARGE SCALE GENOMIC DNA]</scope>
    <source>
        <strain evidence="1 2">4284/11</strain>
    </source>
</reference>
<dbReference type="EMBL" id="RFLY01000019">
    <property type="protein sequence ID" value="RMH88600.1"/>
    <property type="molecule type" value="Genomic_DNA"/>
</dbReference>